<sequence length="1546" mass="172287">MSQERHFGQIFVSQDARIRQSGLRHFFGRSTGEAFGELEFGVKKDGMGKKSEFVSFVEDDDGVWREQTLKMKEQVIRGVTRKEGIFGDNLHVSGFEDDRSLKKRERTGISEIHDAFSSGQIQVNCFVVHEGNLDHLLFGQTNKTERPLYSRSLNIVIGEEKMREGWGKWVDEEEQHTSKGLLEEDVQPEMLVNAETAVEEVKQTDEIDEVDSEEALDALIRKEKERAAKVADDSNTLIPLTGNADEKPKQANAGVSGIPLSLWLERVEEMKRKGAEVGRNKNVKNEVSFLVEEWKRGMEELAERSEWTEAETEETLFLEGLLCHLLTVQVSTLSVFSVESGRELVCSLIGFVNELKPSKLYTPFFIPLTISSKAPTQKRAPQTLDHFLSMMRFLMDTQMVLIGLGIRMEMNGGYSERGFVLLRSELELLIGGCLWLLRGMERQKMASEEASTRNRGRTDGDSVGQWRFEKMISKLGLFAEAGFGIGKAGWVNIIDWSDGVASNESRGRENELRVDWRSEIREEESNRASFLHSLQPPPPTPPTPSLFSAVPSTSPQMEEAPEPSLYATLPPLHPPESEDNDEDDSLLLKWVTEEGRRSLASNLPVDLYELSVDEKEVAILGQMDRISLVDDVMPALFDPLPGMPDDENEEREEYQKRVNRRKQGIFDDITPKMKGIADRMKVRMEVLLSTIHSLVLLLLSLTSTPFSSSLSRMLFPNIQQHTLFHSNLSSYLRKSSRVEAFMFPATSSMPTRSSTYHPSWMEWMRLSDVVDFGSSVLFPSSAAACSVLSSDPSTVKLNQTIFSQLWNTLLHLSDVLSHPALSPFEQCQDLRAVVHSNLISLASLNPTAPGSGAPLSKMIPSLLQPLQSSPLVWSAFLSSVALSAPQTLLTTASRLLNSLFASTPAGRHRLFSTQTSFQQQKTFAVPLPSSKIEQQNLFVAAINSVLEGQLVQELVSESASLPQTLDSLLRKTQLIPPDSPLLASSLFTLRPASLFFRSLVLSDSIVSLSLLSLLPLFEKIQASSWETVLDPTEKPTPSFSEILCKIQVPQTLLSQFAQISSLLVSAAVLFMTDSTLLPSTLPLEAHFSMISALFSFTVNTFLFPVVLASHVYSLLCAPLEISPDAMTSLCLLLPNPAMVLLSSLTDDLTHSASSSLPPFFTRIDLLDAGVDLTLLDARTQILTSPPEGFSVTVSPDQIVLTNSTDPLFSLVVPQNSFISVFSTRVYPTLPSSATRTSALLSILSSAEQSLNSISSLFALTLLRFLLFNNKSGSSSYPSPSSPFSAFSFYQRLLTLFCEITTECSTMFPNNPVFLSLLSNFSSNPPASSSLSSPSLFTWPSSLQRTSILRSPTQIVEEWFLGQLSKPQQTPFLFVFARLFFFSQADSDHSISQPRPSLLSSNINLLLPALHPHPEWPSLWLATSLTESDWTMQRRVLMQGIQKNGGVKRLIAGIVWSAMQEDKQTLRSEEQTERNRQSTKTDISSRNRSLFNILSGISSLQNIAHLLKEKGLMIRLDFDTFLSAKDAEKEEESEHMFKDDAFEIFTF</sequence>
<feature type="compositionally biased region" description="Pro residues" evidence="1">
    <location>
        <begin position="535"/>
        <end position="544"/>
    </location>
</feature>
<protein>
    <submittedName>
        <fullName evidence="2">Uncharacterized protein</fullName>
    </submittedName>
</protein>
<evidence type="ECO:0000313" key="3">
    <source>
        <dbReference type="Proteomes" id="UP001281761"/>
    </source>
</evidence>
<gene>
    <name evidence="2" type="ORF">BLNAU_2150</name>
</gene>
<proteinExistence type="predicted"/>
<comment type="caution">
    <text evidence="2">The sequence shown here is derived from an EMBL/GenBank/DDBJ whole genome shotgun (WGS) entry which is preliminary data.</text>
</comment>
<accession>A0ABQ9YG09</accession>
<keyword evidence="3" id="KW-1185">Reference proteome</keyword>
<reference evidence="2 3" key="1">
    <citation type="journal article" date="2022" name="bioRxiv">
        <title>Genomics of Preaxostyla Flagellates Illuminates Evolutionary Transitions and the Path Towards Mitochondrial Loss.</title>
        <authorList>
            <person name="Novak L.V.F."/>
            <person name="Treitli S.C."/>
            <person name="Pyrih J."/>
            <person name="Halakuc P."/>
            <person name="Pipaliya S.V."/>
            <person name="Vacek V."/>
            <person name="Brzon O."/>
            <person name="Soukal P."/>
            <person name="Eme L."/>
            <person name="Dacks J.B."/>
            <person name="Karnkowska A."/>
            <person name="Elias M."/>
            <person name="Hampl V."/>
        </authorList>
    </citation>
    <scope>NUCLEOTIDE SEQUENCE [LARGE SCALE GENOMIC DNA]</scope>
    <source>
        <strain evidence="2">NAU3</strain>
        <tissue evidence="2">Gut</tissue>
    </source>
</reference>
<feature type="region of interest" description="Disordered" evidence="1">
    <location>
        <begin position="527"/>
        <end position="582"/>
    </location>
</feature>
<evidence type="ECO:0000313" key="2">
    <source>
        <dbReference type="EMBL" id="KAK2962717.1"/>
    </source>
</evidence>
<dbReference type="Proteomes" id="UP001281761">
    <property type="component" value="Unassembled WGS sequence"/>
</dbReference>
<dbReference type="EMBL" id="JARBJD010000009">
    <property type="protein sequence ID" value="KAK2962717.1"/>
    <property type="molecule type" value="Genomic_DNA"/>
</dbReference>
<organism evidence="2 3">
    <name type="scientific">Blattamonas nauphoetae</name>
    <dbReference type="NCBI Taxonomy" id="2049346"/>
    <lineage>
        <taxon>Eukaryota</taxon>
        <taxon>Metamonada</taxon>
        <taxon>Preaxostyla</taxon>
        <taxon>Oxymonadida</taxon>
        <taxon>Blattamonas</taxon>
    </lineage>
</organism>
<evidence type="ECO:0000256" key="1">
    <source>
        <dbReference type="SAM" id="MobiDB-lite"/>
    </source>
</evidence>
<name>A0ABQ9YG09_9EUKA</name>